<comment type="caution">
    <text evidence="2">The sequence shown here is derived from an EMBL/GenBank/DDBJ whole genome shotgun (WGS) entry which is preliminary data.</text>
</comment>
<feature type="compositionally biased region" description="Pro residues" evidence="1">
    <location>
        <begin position="170"/>
        <end position="181"/>
    </location>
</feature>
<proteinExistence type="predicted"/>
<accession>A0A9W9ZBJ9</accession>
<dbReference type="InterPro" id="IPR013320">
    <property type="entry name" value="ConA-like_dom_sf"/>
</dbReference>
<evidence type="ECO:0000313" key="2">
    <source>
        <dbReference type="EMBL" id="KAJ7378692.1"/>
    </source>
</evidence>
<reference evidence="2" key="1">
    <citation type="submission" date="2023-01" db="EMBL/GenBank/DDBJ databases">
        <title>Genome assembly of the deep-sea coral Lophelia pertusa.</title>
        <authorList>
            <person name="Herrera S."/>
            <person name="Cordes E."/>
        </authorList>
    </citation>
    <scope>NUCLEOTIDE SEQUENCE</scope>
    <source>
        <strain evidence="2">USNM1676648</strain>
        <tissue evidence="2">Polyp</tissue>
    </source>
</reference>
<dbReference type="SUPFAM" id="SSF49899">
    <property type="entry name" value="Concanavalin A-like lectins/glucanases"/>
    <property type="match status" value="1"/>
</dbReference>
<dbReference type="EMBL" id="MU826363">
    <property type="protein sequence ID" value="KAJ7378692.1"/>
    <property type="molecule type" value="Genomic_DNA"/>
</dbReference>
<feature type="region of interest" description="Disordered" evidence="1">
    <location>
        <begin position="162"/>
        <end position="182"/>
    </location>
</feature>
<dbReference type="Proteomes" id="UP001163046">
    <property type="component" value="Unassembled WGS sequence"/>
</dbReference>
<sequence>MDGLNHFARIAVPLSSGVAIEKRSDYFSRIAVPLPSGVAIAKWSDHFAGIAVPLPSGPPITTPTPKPSPTPAPRMIHRGVVAVYPFTSASKNREHQYLRESARHIVGVYFTRGPDNHPQGALSFRGTRKSYVLITNNGCLDTRYSLTIIMWVYPGKLPVPTPSIPTTKPTKPPATKPPTPPGKICKGQVLSNVLITQVAFMSITGSACISRTS</sequence>
<evidence type="ECO:0000313" key="3">
    <source>
        <dbReference type="Proteomes" id="UP001163046"/>
    </source>
</evidence>
<gene>
    <name evidence="2" type="ORF">OS493_021272</name>
</gene>
<evidence type="ECO:0000256" key="1">
    <source>
        <dbReference type="SAM" id="MobiDB-lite"/>
    </source>
</evidence>
<dbReference type="AlphaFoldDB" id="A0A9W9ZBJ9"/>
<protein>
    <submittedName>
        <fullName evidence="2">Uncharacterized protein</fullName>
    </submittedName>
</protein>
<name>A0A9W9ZBJ9_9CNID</name>
<organism evidence="2 3">
    <name type="scientific">Desmophyllum pertusum</name>
    <dbReference type="NCBI Taxonomy" id="174260"/>
    <lineage>
        <taxon>Eukaryota</taxon>
        <taxon>Metazoa</taxon>
        <taxon>Cnidaria</taxon>
        <taxon>Anthozoa</taxon>
        <taxon>Hexacorallia</taxon>
        <taxon>Scleractinia</taxon>
        <taxon>Caryophylliina</taxon>
        <taxon>Caryophylliidae</taxon>
        <taxon>Desmophyllum</taxon>
    </lineage>
</organism>
<keyword evidence="3" id="KW-1185">Reference proteome</keyword>